<evidence type="ECO:0000256" key="1">
    <source>
        <dbReference type="SAM" id="MobiDB-lite"/>
    </source>
</evidence>
<feature type="compositionally biased region" description="Basic and acidic residues" evidence="1">
    <location>
        <begin position="29"/>
        <end position="41"/>
    </location>
</feature>
<evidence type="ECO:0000313" key="2">
    <source>
        <dbReference type="EMBL" id="KAL2641729.1"/>
    </source>
</evidence>
<dbReference type="Proteomes" id="UP001605036">
    <property type="component" value="Unassembled WGS sequence"/>
</dbReference>
<sequence>MTRTREAGPSNGRPKLPIPALVLHRGTTPKRDRAANDEHRGFIRSRGSIDSGVPLDPRRKEETRGGQVGTTRNPHGISGRCTLNFSKHRLGQPTFNSGLNRGPIGLCYKIRRGVTCLNLVVHGALGAGSLRDLVQRATPWSTAVRPQGASVNDRRDSGSSPGQLEQVGPREEICRTWWTLLERHSADLSSPFDVSE</sequence>
<protein>
    <submittedName>
        <fullName evidence="2">Uncharacterized protein</fullName>
    </submittedName>
</protein>
<accession>A0ABD1Z1R0</accession>
<reference evidence="2 3" key="1">
    <citation type="submission" date="2024-09" db="EMBL/GenBank/DDBJ databases">
        <title>Chromosome-scale assembly of Riccia fluitans.</title>
        <authorList>
            <person name="Paukszto L."/>
            <person name="Sawicki J."/>
            <person name="Karawczyk K."/>
            <person name="Piernik-Szablinska J."/>
            <person name="Szczecinska M."/>
            <person name="Mazdziarz M."/>
        </authorList>
    </citation>
    <scope>NUCLEOTIDE SEQUENCE [LARGE SCALE GENOMIC DNA]</scope>
    <source>
        <strain evidence="2">Rf_01</strain>
        <tissue evidence="2">Aerial parts of the thallus</tissue>
    </source>
</reference>
<dbReference type="EMBL" id="JBHFFA010000002">
    <property type="protein sequence ID" value="KAL2641729.1"/>
    <property type="molecule type" value="Genomic_DNA"/>
</dbReference>
<dbReference type="AlphaFoldDB" id="A0ABD1Z1R0"/>
<comment type="caution">
    <text evidence="2">The sequence shown here is derived from an EMBL/GenBank/DDBJ whole genome shotgun (WGS) entry which is preliminary data.</text>
</comment>
<organism evidence="2 3">
    <name type="scientific">Riccia fluitans</name>
    <dbReference type="NCBI Taxonomy" id="41844"/>
    <lineage>
        <taxon>Eukaryota</taxon>
        <taxon>Viridiplantae</taxon>
        <taxon>Streptophyta</taxon>
        <taxon>Embryophyta</taxon>
        <taxon>Marchantiophyta</taxon>
        <taxon>Marchantiopsida</taxon>
        <taxon>Marchantiidae</taxon>
        <taxon>Marchantiales</taxon>
        <taxon>Ricciaceae</taxon>
        <taxon>Riccia</taxon>
    </lineage>
</organism>
<evidence type="ECO:0000313" key="3">
    <source>
        <dbReference type="Proteomes" id="UP001605036"/>
    </source>
</evidence>
<feature type="region of interest" description="Disordered" evidence="1">
    <location>
        <begin position="144"/>
        <end position="168"/>
    </location>
</feature>
<gene>
    <name evidence="2" type="ORF">R1flu_009316</name>
</gene>
<name>A0ABD1Z1R0_9MARC</name>
<keyword evidence="3" id="KW-1185">Reference proteome</keyword>
<proteinExistence type="predicted"/>
<feature type="region of interest" description="Disordered" evidence="1">
    <location>
        <begin position="1"/>
        <end position="80"/>
    </location>
</feature>